<organism evidence="1 2">
    <name type="scientific">Sousa chinensis</name>
    <name type="common">Indo-pacific humpbacked dolphin</name>
    <name type="synonym">Steno chinensis</name>
    <dbReference type="NCBI Taxonomy" id="103600"/>
    <lineage>
        <taxon>Eukaryota</taxon>
        <taxon>Metazoa</taxon>
        <taxon>Chordata</taxon>
        <taxon>Craniata</taxon>
        <taxon>Vertebrata</taxon>
        <taxon>Euteleostomi</taxon>
        <taxon>Mammalia</taxon>
        <taxon>Eutheria</taxon>
        <taxon>Laurasiatheria</taxon>
        <taxon>Artiodactyla</taxon>
        <taxon>Whippomorpha</taxon>
        <taxon>Cetacea</taxon>
        <taxon>Odontoceti</taxon>
        <taxon>Delphinidae</taxon>
        <taxon>Sousa</taxon>
    </lineage>
</organism>
<dbReference type="Proteomes" id="UP000295264">
    <property type="component" value="Unassembled WGS sequence"/>
</dbReference>
<name>A0A484GZ04_SOUCH</name>
<reference evidence="1 2" key="1">
    <citation type="journal article" date="2018" name="Genomics">
        <title>Molecular footprints of inshore aquatic adaptation in Indo-Pacific humpback dolphin (Sousa chinensis).</title>
        <authorList>
            <person name="Ming Y."/>
            <person name="Jian J."/>
            <person name="Yu F."/>
            <person name="Yu X."/>
            <person name="Wang J."/>
            <person name="Liu W."/>
        </authorList>
    </citation>
    <scope>NUCLEOTIDE SEQUENCE [LARGE SCALE GENOMIC DNA]</scope>
    <source>
        <strain evidence="1">MY-2018</strain>
        <tissue evidence="1">Skin</tissue>
    </source>
</reference>
<evidence type="ECO:0000313" key="2">
    <source>
        <dbReference type="Proteomes" id="UP000295264"/>
    </source>
</evidence>
<protein>
    <submittedName>
        <fullName evidence="1">Uncharacterized protein</fullName>
    </submittedName>
</protein>
<feature type="non-terminal residue" evidence="1">
    <location>
        <position position="1"/>
    </location>
</feature>
<dbReference type="AlphaFoldDB" id="A0A484GZ04"/>
<evidence type="ECO:0000313" key="1">
    <source>
        <dbReference type="EMBL" id="TEA40853.1"/>
    </source>
</evidence>
<keyword evidence="2" id="KW-1185">Reference proteome</keyword>
<proteinExistence type="predicted"/>
<comment type="caution">
    <text evidence="1">The sequence shown here is derived from an EMBL/GenBank/DDBJ whole genome shotgun (WGS) entry which is preliminary data.</text>
</comment>
<dbReference type="EMBL" id="QWLN02002230">
    <property type="protein sequence ID" value="TEA40853.1"/>
    <property type="molecule type" value="Genomic_DNA"/>
</dbReference>
<gene>
    <name evidence="1" type="ORF">DBR06_SOUSAS19710069</name>
</gene>
<accession>A0A484GZ04</accession>
<sequence length="203" mass="22194">TSSALQPILAAGATWPRRFRASYLPPRVPGSGLSLLQPRNSMPAGGAQARHGTEQLLPRTTPCLDAGLLPGLLTLSGPAENRMQGWGSWPMRPFRLLRSSHCYSSPDQKCRHREVKKLATLSQGAEPGFKPQGSGSRAHALNRCSAVDNIMTTSYTCKERTIDFACVILIRCPQQPCDMGEQYSVCFICREPEAQRGKRPGCV</sequence>